<name>A0A7X0JSW4_9GAMM</name>
<keyword evidence="3" id="KW-1185">Reference proteome</keyword>
<evidence type="ECO:0000256" key="1">
    <source>
        <dbReference type="SAM" id="MobiDB-lite"/>
    </source>
</evidence>
<dbReference type="Proteomes" id="UP000528457">
    <property type="component" value="Unassembled WGS sequence"/>
</dbReference>
<dbReference type="InParanoid" id="A0A7X0JSW4"/>
<accession>A0A7X0JSW4</accession>
<sequence>MSINSTNLNSTQGHNTSTPSAASDAGQSTPTSTPTAEQPANNTANKASTTQISSRALHLQKLAEEFYPGGPSQIKITPEFVQRLKDYGLISNNQYNNMPQHLRESSGTEGPEGENDTVSSLTQKAETLIDKLQNDPSKTDLMASVKEAYEHIKSIDADKLTAPDNELKSSALKLSQQFKDQTHSLEPQDARTIKNMIVSLSLANTLSLGKNGSTSTYQSFNAYR</sequence>
<comment type="caution">
    <text evidence="2">The sequence shown here is derived from an EMBL/GenBank/DDBJ whole genome shotgun (WGS) entry which is preliminary data.</text>
</comment>
<dbReference type="EMBL" id="JACHHT010000001">
    <property type="protein sequence ID" value="MBB6520716.1"/>
    <property type="molecule type" value="Genomic_DNA"/>
</dbReference>
<evidence type="ECO:0000313" key="3">
    <source>
        <dbReference type="Proteomes" id="UP000528457"/>
    </source>
</evidence>
<evidence type="ECO:0000313" key="2">
    <source>
        <dbReference type="EMBL" id="MBB6520716.1"/>
    </source>
</evidence>
<gene>
    <name evidence="2" type="ORF">HNR48_000994</name>
</gene>
<dbReference type="RefSeq" id="WP_166850430.1">
    <property type="nucleotide sequence ID" value="NZ_JAAONY010000001.1"/>
</dbReference>
<dbReference type="AlphaFoldDB" id="A0A7X0JSW4"/>
<feature type="region of interest" description="Disordered" evidence="1">
    <location>
        <begin position="95"/>
        <end position="117"/>
    </location>
</feature>
<organism evidence="2 3">
    <name type="scientific">Pseudoteredinibacter isoporae</name>
    <dbReference type="NCBI Taxonomy" id="570281"/>
    <lineage>
        <taxon>Bacteria</taxon>
        <taxon>Pseudomonadati</taxon>
        <taxon>Pseudomonadota</taxon>
        <taxon>Gammaproteobacteria</taxon>
        <taxon>Cellvibrionales</taxon>
        <taxon>Cellvibrionaceae</taxon>
        <taxon>Pseudoteredinibacter</taxon>
    </lineage>
</organism>
<proteinExistence type="predicted"/>
<feature type="region of interest" description="Disordered" evidence="1">
    <location>
        <begin position="1"/>
        <end position="52"/>
    </location>
</feature>
<reference evidence="2 3" key="1">
    <citation type="submission" date="2020-08" db="EMBL/GenBank/DDBJ databases">
        <title>Genomic Encyclopedia of Type Strains, Phase IV (KMG-IV): sequencing the most valuable type-strain genomes for metagenomic binning, comparative biology and taxonomic classification.</title>
        <authorList>
            <person name="Goeker M."/>
        </authorList>
    </citation>
    <scope>NUCLEOTIDE SEQUENCE [LARGE SCALE GENOMIC DNA]</scope>
    <source>
        <strain evidence="2 3">DSM 22368</strain>
    </source>
</reference>
<protein>
    <submittedName>
        <fullName evidence="2">Uncharacterized protein</fullName>
    </submittedName>
</protein>